<proteinExistence type="predicted"/>
<dbReference type="AlphaFoldDB" id="A0A1W1C5D8"/>
<dbReference type="EMBL" id="FPHN01000119">
    <property type="protein sequence ID" value="SFV60996.1"/>
    <property type="molecule type" value="Genomic_DNA"/>
</dbReference>
<accession>A0A1W1C5D8</accession>
<gene>
    <name evidence="1" type="ORF">MNB_SV-14-1168</name>
</gene>
<protein>
    <recommendedName>
        <fullName evidence="2">DUF2853 family protein</fullName>
    </recommendedName>
</protein>
<dbReference type="SUPFAM" id="SSF158587">
    <property type="entry name" value="Jann4075-like"/>
    <property type="match status" value="1"/>
</dbReference>
<name>A0A1W1C5D8_9ZZZZ</name>
<dbReference type="InterPro" id="IPR021274">
    <property type="entry name" value="DUF2853"/>
</dbReference>
<evidence type="ECO:0008006" key="2">
    <source>
        <dbReference type="Google" id="ProtNLM"/>
    </source>
</evidence>
<evidence type="ECO:0000313" key="1">
    <source>
        <dbReference type="EMBL" id="SFV60996.1"/>
    </source>
</evidence>
<dbReference type="InterPro" id="IPR023154">
    <property type="entry name" value="Jann4075-like_sf"/>
</dbReference>
<sequence length="113" mass="12814">MGKRDEIIEKMIAEAKKLNLEIEDEFITKVTKGLGPVIYNKDTATVACGQPDELETVKKNFLKKKLGLTNDDAELDSAIKEVCEKLGTSNRTKYRVHFYALLAKKFNKEDIYG</sequence>
<dbReference type="Pfam" id="PF11015">
    <property type="entry name" value="DUF2853"/>
    <property type="match status" value="1"/>
</dbReference>
<reference evidence="1" key="1">
    <citation type="submission" date="2016-10" db="EMBL/GenBank/DDBJ databases">
        <authorList>
            <person name="de Groot N.N."/>
        </authorList>
    </citation>
    <scope>NUCLEOTIDE SEQUENCE</scope>
</reference>
<organism evidence="1">
    <name type="scientific">hydrothermal vent metagenome</name>
    <dbReference type="NCBI Taxonomy" id="652676"/>
    <lineage>
        <taxon>unclassified sequences</taxon>
        <taxon>metagenomes</taxon>
        <taxon>ecological metagenomes</taxon>
    </lineage>
</organism>
<dbReference type="Gene3D" id="1.10.238.120">
    <property type="entry name" value="Jann4075-like"/>
    <property type="match status" value="1"/>
</dbReference>